<dbReference type="EMBL" id="JAGTJQ010000004">
    <property type="protein sequence ID" value="KAH7033644.1"/>
    <property type="molecule type" value="Genomic_DNA"/>
</dbReference>
<feature type="transmembrane region" description="Helical" evidence="6">
    <location>
        <begin position="37"/>
        <end position="57"/>
    </location>
</feature>
<dbReference type="Pfam" id="PF20684">
    <property type="entry name" value="Fung_rhodopsin"/>
    <property type="match status" value="1"/>
</dbReference>
<evidence type="ECO:0000256" key="2">
    <source>
        <dbReference type="ARBA" id="ARBA00022692"/>
    </source>
</evidence>
<feature type="domain" description="Rhodopsin" evidence="7">
    <location>
        <begin position="21"/>
        <end position="238"/>
    </location>
</feature>
<sequence length="246" mass="27161">MEAATTEAYVMLTLGLAVIALRIVLRVRTAGTARLCADDYLMVAAAILYIVETYLAWSIDAVWKGKANDGLTTEQREAITEGSDEFILRTGGAKTQIAVQTTFVALLWTLKSAVCCFYWRLMSGIKGYKLRILLAIVFVTASWLAVQLTLFCACTPIHKYWQIYPDPGNQCQAAISRPFLLVCLLLDITTDSFLLVVPLPMLWRSQGLSLAQKLGLTAIFSAGFMVIICAIARNTILLVVSPHFRT</sequence>
<dbReference type="GeneID" id="70190506"/>
<evidence type="ECO:0000256" key="4">
    <source>
        <dbReference type="ARBA" id="ARBA00023136"/>
    </source>
</evidence>
<comment type="caution">
    <text evidence="8">The sequence shown here is derived from an EMBL/GenBank/DDBJ whole genome shotgun (WGS) entry which is preliminary data.</text>
</comment>
<dbReference type="AlphaFoldDB" id="A0A9P8YC82"/>
<accession>A0A9P8YC82</accession>
<dbReference type="GO" id="GO:0016020">
    <property type="term" value="C:membrane"/>
    <property type="evidence" value="ECO:0007669"/>
    <property type="project" value="UniProtKB-SubCell"/>
</dbReference>
<keyword evidence="4 6" id="KW-0472">Membrane</keyword>
<evidence type="ECO:0000256" key="5">
    <source>
        <dbReference type="ARBA" id="ARBA00038359"/>
    </source>
</evidence>
<evidence type="ECO:0000256" key="3">
    <source>
        <dbReference type="ARBA" id="ARBA00022989"/>
    </source>
</evidence>
<evidence type="ECO:0000259" key="7">
    <source>
        <dbReference type="Pfam" id="PF20684"/>
    </source>
</evidence>
<evidence type="ECO:0000256" key="6">
    <source>
        <dbReference type="SAM" id="Phobius"/>
    </source>
</evidence>
<dbReference type="PANTHER" id="PTHR33048:SF105">
    <property type="match status" value="1"/>
</dbReference>
<proteinExistence type="inferred from homology"/>
<feature type="transmembrane region" description="Helical" evidence="6">
    <location>
        <begin position="97"/>
        <end position="120"/>
    </location>
</feature>
<dbReference type="InterPro" id="IPR049326">
    <property type="entry name" value="Rhodopsin_dom_fungi"/>
</dbReference>
<dbReference type="OrthoDB" id="2988756at2759"/>
<evidence type="ECO:0000256" key="1">
    <source>
        <dbReference type="ARBA" id="ARBA00004141"/>
    </source>
</evidence>
<gene>
    <name evidence="8" type="ORF">B0I36DRAFT_383466</name>
</gene>
<feature type="transmembrane region" description="Helical" evidence="6">
    <location>
        <begin position="6"/>
        <end position="25"/>
    </location>
</feature>
<reference evidence="8" key="1">
    <citation type="journal article" date="2021" name="Nat. Commun.">
        <title>Genetic determinants of endophytism in the Arabidopsis root mycobiome.</title>
        <authorList>
            <person name="Mesny F."/>
            <person name="Miyauchi S."/>
            <person name="Thiergart T."/>
            <person name="Pickel B."/>
            <person name="Atanasova L."/>
            <person name="Karlsson M."/>
            <person name="Huettel B."/>
            <person name="Barry K.W."/>
            <person name="Haridas S."/>
            <person name="Chen C."/>
            <person name="Bauer D."/>
            <person name="Andreopoulos W."/>
            <person name="Pangilinan J."/>
            <person name="LaButti K."/>
            <person name="Riley R."/>
            <person name="Lipzen A."/>
            <person name="Clum A."/>
            <person name="Drula E."/>
            <person name="Henrissat B."/>
            <person name="Kohler A."/>
            <person name="Grigoriev I.V."/>
            <person name="Martin F.M."/>
            <person name="Hacquard S."/>
        </authorList>
    </citation>
    <scope>NUCLEOTIDE SEQUENCE</scope>
    <source>
        <strain evidence="8">MPI-CAGE-CH-0230</strain>
    </source>
</reference>
<organism evidence="8 9">
    <name type="scientific">Microdochium trichocladiopsis</name>
    <dbReference type="NCBI Taxonomy" id="1682393"/>
    <lineage>
        <taxon>Eukaryota</taxon>
        <taxon>Fungi</taxon>
        <taxon>Dikarya</taxon>
        <taxon>Ascomycota</taxon>
        <taxon>Pezizomycotina</taxon>
        <taxon>Sordariomycetes</taxon>
        <taxon>Xylariomycetidae</taxon>
        <taxon>Xylariales</taxon>
        <taxon>Microdochiaceae</taxon>
        <taxon>Microdochium</taxon>
    </lineage>
</organism>
<feature type="transmembrane region" description="Helical" evidence="6">
    <location>
        <begin position="178"/>
        <end position="202"/>
    </location>
</feature>
<evidence type="ECO:0000313" key="8">
    <source>
        <dbReference type="EMBL" id="KAH7033644.1"/>
    </source>
</evidence>
<dbReference type="RefSeq" id="XP_046014476.1">
    <property type="nucleotide sequence ID" value="XM_046160960.1"/>
</dbReference>
<dbReference type="Proteomes" id="UP000756346">
    <property type="component" value="Unassembled WGS sequence"/>
</dbReference>
<dbReference type="InterPro" id="IPR052337">
    <property type="entry name" value="SAT4-like"/>
</dbReference>
<comment type="similarity">
    <text evidence="5">Belongs to the SAT4 family.</text>
</comment>
<dbReference type="PANTHER" id="PTHR33048">
    <property type="entry name" value="PTH11-LIKE INTEGRAL MEMBRANE PROTEIN (AFU_ORTHOLOGUE AFUA_5G11245)"/>
    <property type="match status" value="1"/>
</dbReference>
<keyword evidence="9" id="KW-1185">Reference proteome</keyword>
<evidence type="ECO:0000313" key="9">
    <source>
        <dbReference type="Proteomes" id="UP000756346"/>
    </source>
</evidence>
<name>A0A9P8YC82_9PEZI</name>
<comment type="subcellular location">
    <subcellularLocation>
        <location evidence="1">Membrane</location>
        <topology evidence="1">Multi-pass membrane protein</topology>
    </subcellularLocation>
</comment>
<protein>
    <recommendedName>
        <fullName evidence="7">Rhodopsin domain-containing protein</fullName>
    </recommendedName>
</protein>
<feature type="transmembrane region" description="Helical" evidence="6">
    <location>
        <begin position="132"/>
        <end position="158"/>
    </location>
</feature>
<keyword evidence="3 6" id="KW-1133">Transmembrane helix</keyword>
<feature type="transmembrane region" description="Helical" evidence="6">
    <location>
        <begin position="214"/>
        <end position="240"/>
    </location>
</feature>
<keyword evidence="2 6" id="KW-0812">Transmembrane</keyword>